<dbReference type="EMBL" id="BBJU01000014">
    <property type="protein sequence ID" value="GAK70937.1"/>
    <property type="molecule type" value="Genomic_DNA"/>
</dbReference>
<dbReference type="SUPFAM" id="SSF101904">
    <property type="entry name" value="GyrA/ParC C-terminal domain-like"/>
    <property type="match status" value="1"/>
</dbReference>
<dbReference type="SUPFAM" id="SSF56719">
    <property type="entry name" value="Type II DNA topoisomerase"/>
    <property type="match status" value="1"/>
</dbReference>
<dbReference type="InterPro" id="IPR005743">
    <property type="entry name" value="GyrA"/>
</dbReference>
<comment type="caution">
    <text evidence="12">The sequence shown here is derived from an EMBL/GenBank/DDBJ whole genome shotgun (WGS) entry which is preliminary data.</text>
</comment>
<evidence type="ECO:0000256" key="4">
    <source>
        <dbReference type="ARBA" id="ARBA00022840"/>
    </source>
</evidence>
<dbReference type="InterPro" id="IPR035516">
    <property type="entry name" value="Gyrase/topoIV_suA_C"/>
</dbReference>
<feature type="region of interest" description="Disordered" evidence="10">
    <location>
        <begin position="884"/>
        <end position="917"/>
    </location>
</feature>
<dbReference type="InterPro" id="IPR050220">
    <property type="entry name" value="Type_II_DNA_Topoisomerases"/>
</dbReference>
<name>A0A081CW91_9HYPH</name>
<dbReference type="PROSITE" id="PS52040">
    <property type="entry name" value="TOPO_IIA"/>
    <property type="match status" value="1"/>
</dbReference>
<evidence type="ECO:0000256" key="1">
    <source>
        <dbReference type="ARBA" id="ARBA00000185"/>
    </source>
</evidence>
<comment type="similarity">
    <text evidence="2 8">Belongs to the type II topoisomerase GyrA/ParC subunit family.</text>
</comment>
<accession>A0A081CW91</accession>
<dbReference type="NCBIfam" id="TIGR01063">
    <property type="entry name" value="gyrA"/>
    <property type="match status" value="1"/>
</dbReference>
<dbReference type="Gene3D" id="3.30.1360.40">
    <property type="match status" value="1"/>
</dbReference>
<dbReference type="GO" id="GO:0009330">
    <property type="term" value="C:DNA topoisomerase type II (double strand cut, ATP-hydrolyzing) complex"/>
    <property type="evidence" value="ECO:0007669"/>
    <property type="project" value="TreeGrafter"/>
</dbReference>
<feature type="domain" description="Topo IIA-type catalytic" evidence="11">
    <location>
        <begin position="18"/>
        <end position="508"/>
    </location>
</feature>
<dbReference type="GO" id="GO:0005524">
    <property type="term" value="F:ATP binding"/>
    <property type="evidence" value="ECO:0007669"/>
    <property type="project" value="UniProtKB-UniRule"/>
</dbReference>
<keyword evidence="7 8" id="KW-0413">Isomerase</keyword>
<evidence type="ECO:0000256" key="9">
    <source>
        <dbReference type="PROSITE-ProRule" id="PRU01384"/>
    </source>
</evidence>
<dbReference type="FunFam" id="3.30.1360.40:FF:000002">
    <property type="entry name" value="DNA gyrase subunit A"/>
    <property type="match status" value="1"/>
</dbReference>
<feature type="short sequence motif" description="GyrA-box" evidence="8">
    <location>
        <begin position="535"/>
        <end position="541"/>
    </location>
</feature>
<dbReference type="NCBIfam" id="NF004043">
    <property type="entry name" value="PRK05560.1"/>
    <property type="match status" value="1"/>
</dbReference>
<protein>
    <recommendedName>
        <fullName evidence="8">DNA gyrase subunit A</fullName>
        <ecNumber evidence="8">5.6.2.2</ecNumber>
    </recommendedName>
</protein>
<dbReference type="eggNOG" id="COG0188">
    <property type="taxonomic scope" value="Bacteria"/>
</dbReference>
<comment type="function">
    <text evidence="8">A type II topoisomerase that negatively supercoils closed circular double-stranded (ds) DNA in an ATP-dependent manner to modulate DNA topology and maintain chromosomes in an underwound state. Negative supercoiling favors strand separation, and DNA replication, transcription, recombination and repair, all of which involve strand separation. Also able to catalyze the interconversion of other topological isomers of dsDNA rings, including catenanes and knotted rings. Type II topoisomerases break and join 2 DNA strands simultaneously in an ATP-dependent manner.</text>
</comment>
<dbReference type="AlphaFoldDB" id="A0A081CW91"/>
<dbReference type="GO" id="GO:0005694">
    <property type="term" value="C:chromosome"/>
    <property type="evidence" value="ECO:0007669"/>
    <property type="project" value="InterPro"/>
</dbReference>
<reference evidence="12 13" key="1">
    <citation type="submission" date="2014-08" db="EMBL/GenBank/DDBJ databases">
        <title>Whole genome shotgun sequence of Rhizobium rubi NBRC 13261.</title>
        <authorList>
            <person name="Katano-Makiyama Y."/>
            <person name="Hosoyama A."/>
            <person name="Hashimoto M."/>
            <person name="Hosoyama Y."/>
            <person name="Noguchi M."/>
            <person name="Tsuchikane K."/>
            <person name="Uohara A."/>
            <person name="Ohji S."/>
            <person name="Ichikawa N."/>
            <person name="Kimura A."/>
            <person name="Yamazoe A."/>
            <person name="Fujita N."/>
        </authorList>
    </citation>
    <scope>NUCLEOTIDE SEQUENCE [LARGE SCALE GENOMIC DNA]</scope>
    <source>
        <strain evidence="12 13">NBRC 13261</strain>
    </source>
</reference>
<dbReference type="InterPro" id="IPR013757">
    <property type="entry name" value="Topo_IIA_A_a_sf"/>
</dbReference>
<feature type="active site" description="O-(5'-phospho-DNA)-tyrosine intermediate" evidence="8 9">
    <location>
        <position position="106"/>
    </location>
</feature>
<keyword evidence="6 8" id="KW-0238">DNA-binding</keyword>
<evidence type="ECO:0000259" key="11">
    <source>
        <dbReference type="PROSITE" id="PS52040"/>
    </source>
</evidence>
<dbReference type="EC" id="5.6.2.2" evidence="8"/>
<evidence type="ECO:0000256" key="5">
    <source>
        <dbReference type="ARBA" id="ARBA00023029"/>
    </source>
</evidence>
<dbReference type="Proteomes" id="UP000028701">
    <property type="component" value="Unassembled WGS sequence"/>
</dbReference>
<keyword evidence="3 8" id="KW-0547">Nucleotide-binding</keyword>
<comment type="miscellaneous">
    <text evidence="8">Few gyrases are as efficient as E.coli at forming negative supercoils. Not all organisms have 2 type II topoisomerases; in organisms with a single type II topoisomerase this enzyme also has to decatenate newly replicated chromosomes.</text>
</comment>
<comment type="catalytic activity">
    <reaction evidence="1 8 9">
        <text>ATP-dependent breakage, passage and rejoining of double-stranded DNA.</text>
        <dbReference type="EC" id="5.6.2.2"/>
    </reaction>
</comment>
<dbReference type="Gene3D" id="1.10.268.10">
    <property type="entry name" value="Topoisomerase, domain 3"/>
    <property type="match status" value="1"/>
</dbReference>
<feature type="compositionally biased region" description="Acidic residues" evidence="10">
    <location>
        <begin position="887"/>
        <end position="900"/>
    </location>
</feature>
<dbReference type="HAMAP" id="MF_01897">
    <property type="entry name" value="GyrA"/>
    <property type="match status" value="1"/>
</dbReference>
<dbReference type="InterPro" id="IPR006691">
    <property type="entry name" value="GyrA/parC_rep"/>
</dbReference>
<dbReference type="GO" id="GO:0005737">
    <property type="term" value="C:cytoplasm"/>
    <property type="evidence" value="ECO:0007669"/>
    <property type="project" value="UniProtKB-SubCell"/>
</dbReference>
<dbReference type="FunFam" id="1.10.268.10:FF:000001">
    <property type="entry name" value="DNA gyrase subunit A"/>
    <property type="match status" value="1"/>
</dbReference>
<evidence type="ECO:0000256" key="7">
    <source>
        <dbReference type="ARBA" id="ARBA00023235"/>
    </source>
</evidence>
<comment type="subunit">
    <text evidence="8">Heterotetramer, composed of two GyrA and two GyrB chains. In the heterotetramer, GyrA contains the active site tyrosine that forms a transient covalent intermediate with DNA, while GyrB binds cofactors and catalyzes ATP hydrolysis.</text>
</comment>
<sequence>MQRSYLDYAMSVIVSRALPDVRDGLKPVHRRILYGMNELGLDWNKKYVKSARVTGDVMGKYHPHGDSAIYDALARMAQDWSLRMPLIDGQGNFGSIDGDPPAAQRYTECRLEKVAHALLDDLDKETVDFRDNYDGTMTEPVVVPAKFPNLLVNGAGGIAVGMATNIPPHNLTEVINGSIALIDNPEIELPEMMEIIPGPDFPTGAFILGRSGIRSAYETGRGSVIMRGRATIEPMRGDREQIIITEVPFQVNKSTMIEKMAELVKDKRVEGISDLRDESDRQGYRVVIELKRDANAEVILNQLYRYTPLQTSFGCNMVALNGGKPEQMTLLDMLRAFVSFREEVVSRRTKYLLRKARDRAHVLVGLAIAVANIDEVIRVIRQAPDPATAREQLMTRRWPASDVESLILLIDDPRHRINEDLTYNLSEEQARAILELRLARLTALGRDEISDELNKIGAEISEYLDILSSRIRIQQIVKDELAAVRDEFGTPRRSQIMEGGPDMDDEDLIAREDMVVTVSHLGYIKRVPLTTYKAQRRGGKGRSGMATRDADFVNRLFVANTHTPVLFFSSRGIVYKEKVWRLPIGTPQSKGKALINMLPLEAGERITTIMPLPEDETTWDTLDVMFSTTRGTVRRNKLSDFVQVNRNGKIAMKLDEEGDEILSVETCTGPDALGEVAGDDVLLTTALGQCIRFPVDDVRVFAGRNSVGVRGINMGEGDRIISMTIVSHVNAEPWERAAYLKRAAAERRALTGETEIEDVALVGEEVTEEGHLTDERYQFLKSQEQFVLTVSEKGFGKRSSSYDFRTSGRGGKGIRATDTSKTAEIGELVAAFPVEDTDQIMLVSDGGQLIRVPVNGIRFASRATKGVTIFSTAKDEKVVSVERINEPEGDEDIEALEGDADITGTEPDVGATPEAEA</sequence>
<dbReference type="InterPro" id="IPR013760">
    <property type="entry name" value="Topo_IIA-like_dom_sf"/>
</dbReference>
<dbReference type="Pfam" id="PF00521">
    <property type="entry name" value="DNA_topoisoIV"/>
    <property type="match status" value="1"/>
</dbReference>
<proteinExistence type="inferred from homology"/>
<comment type="subcellular location">
    <subcellularLocation>
        <location evidence="8">Cytoplasm</location>
    </subcellularLocation>
</comment>
<keyword evidence="8" id="KW-0963">Cytoplasm</keyword>
<dbReference type="GO" id="GO:0003677">
    <property type="term" value="F:DNA binding"/>
    <property type="evidence" value="ECO:0007669"/>
    <property type="project" value="UniProtKB-UniRule"/>
</dbReference>
<dbReference type="CDD" id="cd00187">
    <property type="entry name" value="TOP4c"/>
    <property type="match status" value="1"/>
</dbReference>
<dbReference type="PANTHER" id="PTHR43493:SF5">
    <property type="entry name" value="DNA GYRASE SUBUNIT A, CHLOROPLASTIC_MITOCHONDRIAL"/>
    <property type="match status" value="1"/>
</dbReference>
<gene>
    <name evidence="8 12" type="primary">gyrA</name>
    <name evidence="12" type="ORF">RRU01S_14_01600</name>
</gene>
<dbReference type="InterPro" id="IPR013758">
    <property type="entry name" value="Topo_IIA_A/C_ab"/>
</dbReference>
<keyword evidence="4 8" id="KW-0067">ATP-binding</keyword>
<evidence type="ECO:0000313" key="13">
    <source>
        <dbReference type="Proteomes" id="UP000028701"/>
    </source>
</evidence>
<evidence type="ECO:0000256" key="8">
    <source>
        <dbReference type="HAMAP-Rule" id="MF_01897"/>
    </source>
</evidence>
<dbReference type="FunFam" id="3.90.199.10:FF:000001">
    <property type="entry name" value="DNA gyrase subunit A"/>
    <property type="match status" value="1"/>
</dbReference>
<dbReference type="NCBIfam" id="NF004044">
    <property type="entry name" value="PRK05561.1"/>
    <property type="match status" value="1"/>
</dbReference>
<dbReference type="Gene3D" id="3.90.199.10">
    <property type="entry name" value="Topoisomerase II, domain 5"/>
    <property type="match status" value="1"/>
</dbReference>
<keyword evidence="5 8" id="KW-0799">Topoisomerase</keyword>
<evidence type="ECO:0000313" key="12">
    <source>
        <dbReference type="EMBL" id="GAK70937.1"/>
    </source>
</evidence>
<dbReference type="InterPro" id="IPR002205">
    <property type="entry name" value="Topo_IIA_dom_A"/>
</dbReference>
<evidence type="ECO:0000256" key="2">
    <source>
        <dbReference type="ARBA" id="ARBA00008263"/>
    </source>
</evidence>
<dbReference type="PANTHER" id="PTHR43493">
    <property type="entry name" value="DNA GYRASE/TOPOISOMERASE SUBUNIT A"/>
    <property type="match status" value="1"/>
</dbReference>
<organism evidence="12 13">
    <name type="scientific">Agrobacterium rubi TR3 = NBRC 13261</name>
    <dbReference type="NCBI Taxonomy" id="1368415"/>
    <lineage>
        <taxon>Bacteria</taxon>
        <taxon>Pseudomonadati</taxon>
        <taxon>Pseudomonadota</taxon>
        <taxon>Alphaproteobacteria</taxon>
        <taxon>Hyphomicrobiales</taxon>
        <taxon>Rhizobiaceae</taxon>
        <taxon>Rhizobium/Agrobacterium group</taxon>
        <taxon>Agrobacterium</taxon>
    </lineage>
</organism>
<dbReference type="SMART" id="SM00434">
    <property type="entry name" value="TOP4c"/>
    <property type="match status" value="1"/>
</dbReference>
<dbReference type="Gene3D" id="2.120.10.90">
    <property type="entry name" value="DNA gyrase/topoisomerase IV, subunit A, C-terminal"/>
    <property type="match status" value="1"/>
</dbReference>
<evidence type="ECO:0000256" key="10">
    <source>
        <dbReference type="SAM" id="MobiDB-lite"/>
    </source>
</evidence>
<dbReference type="GO" id="GO:0006265">
    <property type="term" value="P:DNA topological change"/>
    <property type="evidence" value="ECO:0007669"/>
    <property type="project" value="UniProtKB-UniRule"/>
</dbReference>
<dbReference type="Pfam" id="PF03989">
    <property type="entry name" value="DNA_gyraseA_C"/>
    <property type="match status" value="6"/>
</dbReference>
<evidence type="ECO:0000256" key="3">
    <source>
        <dbReference type="ARBA" id="ARBA00022741"/>
    </source>
</evidence>
<dbReference type="GO" id="GO:0034335">
    <property type="term" value="F:DNA negative supercoiling activity"/>
    <property type="evidence" value="ECO:0007669"/>
    <property type="project" value="UniProtKB-ARBA"/>
</dbReference>
<evidence type="ECO:0000256" key="6">
    <source>
        <dbReference type="ARBA" id="ARBA00023125"/>
    </source>
</evidence>
<dbReference type="GO" id="GO:0006261">
    <property type="term" value="P:DNA-templated DNA replication"/>
    <property type="evidence" value="ECO:0007669"/>
    <property type="project" value="UniProtKB-UniRule"/>
</dbReference>